<protein>
    <recommendedName>
        <fullName evidence="10">Prolipoprotein diacylglyceryl transferase</fullName>
    </recommendedName>
</protein>
<comment type="caution">
    <text evidence="8">The sequence shown here is derived from an EMBL/GenBank/DDBJ whole genome shotgun (WGS) entry which is preliminary data.</text>
</comment>
<evidence type="ECO:0000313" key="9">
    <source>
        <dbReference type="Proteomes" id="UP000177354"/>
    </source>
</evidence>
<evidence type="ECO:0000256" key="3">
    <source>
        <dbReference type="ARBA" id="ARBA00022679"/>
    </source>
</evidence>
<evidence type="ECO:0000256" key="5">
    <source>
        <dbReference type="ARBA" id="ARBA00022989"/>
    </source>
</evidence>
<dbReference type="GO" id="GO:0008961">
    <property type="term" value="F:phosphatidylglycerol-prolipoprotein diacylglyceryl transferase activity"/>
    <property type="evidence" value="ECO:0007669"/>
    <property type="project" value="InterPro"/>
</dbReference>
<dbReference type="Pfam" id="PF01790">
    <property type="entry name" value="LGT"/>
    <property type="match status" value="1"/>
</dbReference>
<evidence type="ECO:0000256" key="7">
    <source>
        <dbReference type="SAM" id="Phobius"/>
    </source>
</evidence>
<proteinExistence type="inferred from homology"/>
<keyword evidence="6 7" id="KW-0472">Membrane</keyword>
<evidence type="ECO:0000256" key="6">
    <source>
        <dbReference type="ARBA" id="ARBA00023136"/>
    </source>
</evidence>
<dbReference type="GO" id="GO:0005886">
    <property type="term" value="C:plasma membrane"/>
    <property type="evidence" value="ECO:0007669"/>
    <property type="project" value="InterPro"/>
</dbReference>
<feature type="transmembrane region" description="Helical" evidence="7">
    <location>
        <begin position="192"/>
        <end position="212"/>
    </location>
</feature>
<reference evidence="8 9" key="1">
    <citation type="journal article" date="2016" name="Nat. Commun.">
        <title>Thousands of microbial genomes shed light on interconnected biogeochemical processes in an aquifer system.</title>
        <authorList>
            <person name="Anantharaman K."/>
            <person name="Brown C.T."/>
            <person name="Hug L.A."/>
            <person name="Sharon I."/>
            <person name="Castelle C.J."/>
            <person name="Probst A.J."/>
            <person name="Thomas B.C."/>
            <person name="Singh A."/>
            <person name="Wilkins M.J."/>
            <person name="Karaoz U."/>
            <person name="Brodie E.L."/>
            <person name="Williams K.H."/>
            <person name="Hubbard S.S."/>
            <person name="Banfield J.F."/>
        </authorList>
    </citation>
    <scope>NUCLEOTIDE SEQUENCE [LARGE SCALE GENOMIC DNA]</scope>
</reference>
<organism evidence="8 9">
    <name type="scientific">Candidatus Gottesmanbacteria bacterium RIFCSPHIGHO2_01_FULL_40_15</name>
    <dbReference type="NCBI Taxonomy" id="1798376"/>
    <lineage>
        <taxon>Bacteria</taxon>
        <taxon>Candidatus Gottesmaniibacteriota</taxon>
    </lineage>
</organism>
<keyword evidence="4 7" id="KW-0812">Transmembrane</keyword>
<dbReference type="GO" id="GO:0042158">
    <property type="term" value="P:lipoprotein biosynthetic process"/>
    <property type="evidence" value="ECO:0007669"/>
    <property type="project" value="InterPro"/>
</dbReference>
<feature type="transmembrane region" description="Helical" evidence="7">
    <location>
        <begin position="164"/>
        <end position="180"/>
    </location>
</feature>
<keyword evidence="3" id="KW-0808">Transferase</keyword>
<dbReference type="AlphaFoldDB" id="A0A1F5Z1L7"/>
<evidence type="ECO:0008006" key="10">
    <source>
        <dbReference type="Google" id="ProtNLM"/>
    </source>
</evidence>
<accession>A0A1F5Z1L7</accession>
<dbReference type="PANTHER" id="PTHR30589:SF0">
    <property type="entry name" value="PHOSPHATIDYLGLYCEROL--PROLIPOPROTEIN DIACYLGLYCERYL TRANSFERASE"/>
    <property type="match status" value="1"/>
</dbReference>
<feature type="transmembrane region" description="Helical" evidence="7">
    <location>
        <begin position="47"/>
        <end position="65"/>
    </location>
</feature>
<sequence>MQPVLYSIGRYNVYSFGIFLALSFILSTFVIWKFAKEEFKEEEYLDAYFYTALVTLICARAVYIIRNFNDFQFNILSYFLVVETPGLSLLGGAIGGFLFLLFYSRKKKFNFLHLMDLLSVAGSLALVFIKIGQQLGGAAFGRETDFIIKVRVIGMPKFYHPVEFYEAFLYLLLFIFLLFLNRKLSGKKRQDGMVFSLFVMGLSVSVFTLEFLKVYRVYLYNLSFRQLLSLILFVITLAYILSRIEILKYFRKAKHEISKSSNG</sequence>
<dbReference type="EMBL" id="MFJF01000019">
    <property type="protein sequence ID" value="OGG06077.1"/>
    <property type="molecule type" value="Genomic_DNA"/>
</dbReference>
<feature type="transmembrane region" description="Helical" evidence="7">
    <location>
        <begin position="85"/>
        <end position="104"/>
    </location>
</feature>
<feature type="transmembrane region" description="Helical" evidence="7">
    <location>
        <begin position="13"/>
        <end position="35"/>
    </location>
</feature>
<feature type="transmembrane region" description="Helical" evidence="7">
    <location>
        <begin position="224"/>
        <end position="242"/>
    </location>
</feature>
<evidence type="ECO:0000313" key="8">
    <source>
        <dbReference type="EMBL" id="OGG06077.1"/>
    </source>
</evidence>
<gene>
    <name evidence="8" type="ORF">A2777_01015</name>
</gene>
<dbReference type="PANTHER" id="PTHR30589">
    <property type="entry name" value="PROLIPOPROTEIN DIACYLGLYCERYL TRANSFERASE"/>
    <property type="match status" value="1"/>
</dbReference>
<evidence type="ECO:0000256" key="2">
    <source>
        <dbReference type="ARBA" id="ARBA00022475"/>
    </source>
</evidence>
<keyword evidence="2" id="KW-1003">Cell membrane</keyword>
<name>A0A1F5Z1L7_9BACT</name>
<evidence type="ECO:0000256" key="1">
    <source>
        <dbReference type="ARBA" id="ARBA00007150"/>
    </source>
</evidence>
<keyword evidence="5 7" id="KW-1133">Transmembrane helix</keyword>
<dbReference type="InterPro" id="IPR001640">
    <property type="entry name" value="Lgt"/>
</dbReference>
<feature type="transmembrane region" description="Helical" evidence="7">
    <location>
        <begin position="111"/>
        <end position="131"/>
    </location>
</feature>
<evidence type="ECO:0000256" key="4">
    <source>
        <dbReference type="ARBA" id="ARBA00022692"/>
    </source>
</evidence>
<dbReference type="Proteomes" id="UP000177354">
    <property type="component" value="Unassembled WGS sequence"/>
</dbReference>
<comment type="similarity">
    <text evidence="1">Belongs to the Lgt family.</text>
</comment>